<dbReference type="Proteomes" id="UP000034601">
    <property type="component" value="Unassembled WGS sequence"/>
</dbReference>
<evidence type="ECO:0000256" key="7">
    <source>
        <dbReference type="SAM" id="Phobius"/>
    </source>
</evidence>
<name>A0A0G0U675_9BACT</name>
<evidence type="ECO:0000313" key="8">
    <source>
        <dbReference type="EMBL" id="KKR82676.1"/>
    </source>
</evidence>
<evidence type="ECO:0000256" key="5">
    <source>
        <dbReference type="ARBA" id="ARBA00022989"/>
    </source>
</evidence>
<reference evidence="8 9" key="1">
    <citation type="journal article" date="2015" name="Nature">
        <title>rRNA introns, odd ribosomes, and small enigmatic genomes across a large radiation of phyla.</title>
        <authorList>
            <person name="Brown C.T."/>
            <person name="Hug L.A."/>
            <person name="Thomas B.C."/>
            <person name="Sharon I."/>
            <person name="Castelle C.J."/>
            <person name="Singh A."/>
            <person name="Wilkins M.J."/>
            <person name="Williams K.H."/>
            <person name="Banfield J.F."/>
        </authorList>
    </citation>
    <scope>NUCLEOTIDE SEQUENCE [LARGE SCALE GENOMIC DNA]</scope>
</reference>
<dbReference type="AlphaFoldDB" id="A0A0G0U675"/>
<keyword evidence="4 7" id="KW-0812">Transmembrane</keyword>
<dbReference type="EMBL" id="LCAB01000010">
    <property type="protein sequence ID" value="KKR82676.1"/>
    <property type="molecule type" value="Genomic_DNA"/>
</dbReference>
<feature type="transmembrane region" description="Helical" evidence="7">
    <location>
        <begin position="63"/>
        <end position="80"/>
    </location>
</feature>
<keyword evidence="5 7" id="KW-1133">Transmembrane helix</keyword>
<evidence type="ECO:0000256" key="6">
    <source>
        <dbReference type="ARBA" id="ARBA00023136"/>
    </source>
</evidence>
<organism evidence="8 9">
    <name type="scientific">Candidatus Daviesbacteria bacterium GW2011_GWA2_40_9</name>
    <dbReference type="NCBI Taxonomy" id="1618424"/>
    <lineage>
        <taxon>Bacteria</taxon>
        <taxon>Candidatus Daviesiibacteriota</taxon>
    </lineage>
</organism>
<keyword evidence="6 7" id="KW-0472">Membrane</keyword>
<protein>
    <submittedName>
        <fullName evidence="8">Transglycosylase associated protein</fullName>
    </submittedName>
</protein>
<feature type="transmembrane region" description="Helical" evidence="7">
    <location>
        <begin position="27"/>
        <end position="51"/>
    </location>
</feature>
<dbReference type="InterPro" id="IPR007341">
    <property type="entry name" value="Transgly_assoc"/>
</dbReference>
<evidence type="ECO:0000256" key="3">
    <source>
        <dbReference type="ARBA" id="ARBA00022475"/>
    </source>
</evidence>
<dbReference type="Pfam" id="PF04226">
    <property type="entry name" value="Transgly_assoc"/>
    <property type="match status" value="1"/>
</dbReference>
<comment type="subcellular location">
    <subcellularLocation>
        <location evidence="1">Cell membrane</location>
        <topology evidence="1">Multi-pass membrane protein</topology>
    </subcellularLocation>
</comment>
<evidence type="ECO:0000256" key="4">
    <source>
        <dbReference type="ARBA" id="ARBA00022692"/>
    </source>
</evidence>
<evidence type="ECO:0000313" key="9">
    <source>
        <dbReference type="Proteomes" id="UP000034601"/>
    </source>
</evidence>
<gene>
    <name evidence="8" type="ORF">UU29_C0010G0022</name>
</gene>
<dbReference type="PANTHER" id="PTHR33884">
    <property type="entry name" value="UPF0410 PROTEIN YMGE"/>
    <property type="match status" value="1"/>
</dbReference>
<comment type="caution">
    <text evidence="8">The sequence shown here is derived from an EMBL/GenBank/DDBJ whole genome shotgun (WGS) entry which is preliminary data.</text>
</comment>
<accession>A0A0G0U675</accession>
<dbReference type="GO" id="GO:0005886">
    <property type="term" value="C:plasma membrane"/>
    <property type="evidence" value="ECO:0007669"/>
    <property type="project" value="UniProtKB-SubCell"/>
</dbReference>
<evidence type="ECO:0000256" key="1">
    <source>
        <dbReference type="ARBA" id="ARBA00004651"/>
    </source>
</evidence>
<sequence length="83" mass="8484">MNIIAWILFGLIVGVIANMVDPAPQRGGIAGAIVLGVVGALLGGFLGSLLLGIGVTGFDLSSMILAILGALLVLFIGRAWRRI</sequence>
<comment type="similarity">
    <text evidence="2">Belongs to the UPF0410 family.</text>
</comment>
<keyword evidence="3" id="KW-1003">Cell membrane</keyword>
<proteinExistence type="inferred from homology"/>
<dbReference type="PANTHER" id="PTHR33884:SF3">
    <property type="entry name" value="UPF0410 PROTEIN YMGE"/>
    <property type="match status" value="1"/>
</dbReference>
<evidence type="ECO:0000256" key="2">
    <source>
        <dbReference type="ARBA" id="ARBA00011006"/>
    </source>
</evidence>